<accession>A0AAU8LX05</accession>
<protein>
    <submittedName>
        <fullName evidence="1">Type II toxin-antitoxin system VapB family antitoxin</fullName>
    </submittedName>
</protein>
<dbReference type="Pfam" id="PF09957">
    <property type="entry name" value="VapB_antitoxin"/>
    <property type="match status" value="1"/>
</dbReference>
<dbReference type="InterPro" id="IPR019239">
    <property type="entry name" value="VapB_antitoxin"/>
</dbReference>
<sequence>MEQTTRTPDNELVRRCMERTGIKTQEAVIDYALRELLRRENQLEILQLKGRIHWEGNLEEWRQRRDA</sequence>
<gene>
    <name evidence="1" type="ORF">Q3M24_02915</name>
</gene>
<reference evidence="1" key="1">
    <citation type="journal article" date="2024" name="Syst. Appl. Microbiol.">
        <title>First single-strain enrichments of Electrothrix cable bacteria, description of E. aestuarii sp. nov. and E. rattekaaiensis sp. nov., and proposal of a cable bacteria taxonomy following the rules of the SeqCode.</title>
        <authorList>
            <person name="Plum-Jensen L.E."/>
            <person name="Schramm A."/>
            <person name="Marshall I.P.G."/>
        </authorList>
    </citation>
    <scope>NUCLEOTIDE SEQUENCE</scope>
    <source>
        <strain evidence="1">Rat1</strain>
    </source>
</reference>
<proteinExistence type="predicted"/>
<organism evidence="1">
    <name type="scientific">Candidatus Electrothrix aestuarii</name>
    <dbReference type="NCBI Taxonomy" id="3062594"/>
    <lineage>
        <taxon>Bacteria</taxon>
        <taxon>Pseudomonadati</taxon>
        <taxon>Thermodesulfobacteriota</taxon>
        <taxon>Desulfobulbia</taxon>
        <taxon>Desulfobulbales</taxon>
        <taxon>Desulfobulbaceae</taxon>
        <taxon>Candidatus Electrothrix</taxon>
    </lineage>
</organism>
<dbReference type="KEGG" id="eaj:Q3M24_02915"/>
<evidence type="ECO:0000313" key="1">
    <source>
        <dbReference type="EMBL" id="XCN73721.1"/>
    </source>
</evidence>
<name>A0AAU8LX05_9BACT</name>
<dbReference type="AlphaFoldDB" id="A0AAU8LX05"/>
<reference evidence="1" key="2">
    <citation type="submission" date="2024-06" db="EMBL/GenBank/DDBJ databases">
        <authorList>
            <person name="Plum-Jensen L.E."/>
            <person name="Schramm A."/>
            <person name="Marshall I.P.G."/>
        </authorList>
    </citation>
    <scope>NUCLEOTIDE SEQUENCE</scope>
    <source>
        <strain evidence="1">Rat1</strain>
    </source>
</reference>
<dbReference type="EMBL" id="CP159373">
    <property type="protein sequence ID" value="XCN73721.1"/>
    <property type="molecule type" value="Genomic_DNA"/>
</dbReference>